<gene>
    <name evidence="1" type="ORF">QQX98_011317</name>
</gene>
<dbReference type="EMBL" id="JAZAVJ010000273">
    <property type="protein sequence ID" value="KAK7402919.1"/>
    <property type="molecule type" value="Genomic_DNA"/>
</dbReference>
<protein>
    <submittedName>
        <fullName evidence="1">Uncharacterized protein</fullName>
    </submittedName>
</protein>
<reference evidence="1 2" key="1">
    <citation type="journal article" date="2025" name="Microbiol. Resour. Announc.">
        <title>Draft genome sequences for Neonectria magnoliae and Neonectria punicea, canker pathogens of Liriodendron tulipifera and Acer saccharum in West Virginia.</title>
        <authorList>
            <person name="Petronek H.M."/>
            <person name="Kasson M.T."/>
            <person name="Metheny A.M."/>
            <person name="Stauder C.M."/>
            <person name="Lovett B."/>
            <person name="Lynch S.C."/>
            <person name="Garnas J.R."/>
            <person name="Kasson L.R."/>
            <person name="Stajich J.E."/>
        </authorList>
    </citation>
    <scope>NUCLEOTIDE SEQUENCE [LARGE SCALE GENOMIC DNA]</scope>
    <source>
        <strain evidence="1 2">NRRL 64653</strain>
    </source>
</reference>
<dbReference type="Proteomes" id="UP001498476">
    <property type="component" value="Unassembled WGS sequence"/>
</dbReference>
<keyword evidence="2" id="KW-1185">Reference proteome</keyword>
<name>A0ABR1GME9_9HYPO</name>
<organism evidence="1 2">
    <name type="scientific">Neonectria punicea</name>
    <dbReference type="NCBI Taxonomy" id="979145"/>
    <lineage>
        <taxon>Eukaryota</taxon>
        <taxon>Fungi</taxon>
        <taxon>Dikarya</taxon>
        <taxon>Ascomycota</taxon>
        <taxon>Pezizomycotina</taxon>
        <taxon>Sordariomycetes</taxon>
        <taxon>Hypocreomycetidae</taxon>
        <taxon>Hypocreales</taxon>
        <taxon>Nectriaceae</taxon>
        <taxon>Neonectria</taxon>
    </lineage>
</organism>
<evidence type="ECO:0000313" key="1">
    <source>
        <dbReference type="EMBL" id="KAK7402919.1"/>
    </source>
</evidence>
<comment type="caution">
    <text evidence="1">The sequence shown here is derived from an EMBL/GenBank/DDBJ whole genome shotgun (WGS) entry which is preliminary data.</text>
</comment>
<sequence length="239" mass="26760">MSLATREDFSHEKPTLSLVGDTFFYSGPDMSCGQVKDTIGLMRDHEFNHHTDPEGTVYVVLGVRNHYFRCTRFTEGDVAAVNASDIEDFDDMAIFLDEHDVERPEFFSMGEDGSFYIRAETGAEKWDLRQDVREALFGRAATGSQVQSIWLGSKDAFVAQRADGTKVFELRGQYPDLQRALDRGGSGKIVALAMNLCDGVRFAVLWEDGSAMCEAGMMNLASGKAFERWCSANWFTLKK</sequence>
<accession>A0ABR1GME9</accession>
<proteinExistence type="predicted"/>
<evidence type="ECO:0000313" key="2">
    <source>
        <dbReference type="Proteomes" id="UP001498476"/>
    </source>
</evidence>